<proteinExistence type="predicted"/>
<dbReference type="EMBL" id="KF901250">
    <property type="protein sequence ID" value="AIF24092.1"/>
    <property type="molecule type" value="Genomic_DNA"/>
</dbReference>
<name>A0A075IBJ0_9ARCH</name>
<evidence type="ECO:0000313" key="1">
    <source>
        <dbReference type="EMBL" id="AIF24092.1"/>
    </source>
</evidence>
<dbReference type="AlphaFoldDB" id="A0A075IBJ0"/>
<sequence length="31" mass="3833">MGNEGRKFIERTFNWKLVTKNFIEMIKPYLK</sequence>
<organism evidence="1">
    <name type="scientific">uncultured marine thaumarchaeote SAT1000_24_E05</name>
    <dbReference type="NCBI Taxonomy" id="1456397"/>
    <lineage>
        <taxon>Archaea</taxon>
        <taxon>Nitrososphaerota</taxon>
        <taxon>environmental samples</taxon>
    </lineage>
</organism>
<accession>A0A075IBJ0</accession>
<protein>
    <submittedName>
        <fullName evidence="1">Uncharacterized protein</fullName>
    </submittedName>
</protein>
<reference evidence="1" key="1">
    <citation type="journal article" date="2014" name="Genome Biol. Evol.">
        <title>Pangenome evidence for extensive interdomain horizontal transfer affecting lineage core and shell genes in uncultured planktonic thaumarchaeota and euryarchaeota.</title>
        <authorList>
            <person name="Deschamps P."/>
            <person name="Zivanovic Y."/>
            <person name="Moreira D."/>
            <person name="Rodriguez-Valera F."/>
            <person name="Lopez-Garcia P."/>
        </authorList>
    </citation>
    <scope>NUCLEOTIDE SEQUENCE</scope>
</reference>